<reference evidence="1 2" key="1">
    <citation type="journal article" date="2018" name="PLoS Genet.">
        <title>Population sequencing reveals clonal diversity and ancestral inbreeding in the grapevine cultivar Chardonnay.</title>
        <authorList>
            <person name="Roach M.J."/>
            <person name="Johnson D.L."/>
            <person name="Bohlmann J."/>
            <person name="van Vuuren H.J."/>
            <person name="Jones S.J."/>
            <person name="Pretorius I.S."/>
            <person name="Schmidt S.A."/>
            <person name="Borneman A.R."/>
        </authorList>
    </citation>
    <scope>NUCLEOTIDE SEQUENCE [LARGE SCALE GENOMIC DNA]</scope>
    <source>
        <strain evidence="2">cv. Chardonnay</strain>
        <tissue evidence="1">Leaf</tissue>
    </source>
</reference>
<evidence type="ECO:0000313" key="1">
    <source>
        <dbReference type="EMBL" id="RVW92401.1"/>
    </source>
</evidence>
<dbReference type="AlphaFoldDB" id="A0A438I6Q9"/>
<dbReference type="Pfam" id="PF00560">
    <property type="entry name" value="LRR_1"/>
    <property type="match status" value="2"/>
</dbReference>
<protein>
    <submittedName>
        <fullName evidence="1">Leucine-rich repeat receptor protein kinase MSP1</fullName>
    </submittedName>
</protein>
<accession>A0A438I6Q9</accession>
<dbReference type="InterPro" id="IPR001611">
    <property type="entry name" value="Leu-rich_rpt"/>
</dbReference>
<evidence type="ECO:0000313" key="2">
    <source>
        <dbReference type="Proteomes" id="UP000288805"/>
    </source>
</evidence>
<dbReference type="SUPFAM" id="SSF52058">
    <property type="entry name" value="L domain-like"/>
    <property type="match status" value="1"/>
</dbReference>
<gene>
    <name evidence="1" type="primary">MSP1_11</name>
    <name evidence="1" type="ORF">CK203_032537</name>
</gene>
<dbReference type="InterPro" id="IPR032675">
    <property type="entry name" value="LRR_dom_sf"/>
</dbReference>
<dbReference type="InterPro" id="IPR053038">
    <property type="entry name" value="RLP_Defense"/>
</dbReference>
<keyword evidence="1" id="KW-0675">Receptor</keyword>
<dbReference type="PANTHER" id="PTHR48064:SF6">
    <property type="entry name" value="RECEPTOR-LIKE PROTEIN KINASE 2"/>
    <property type="match status" value="1"/>
</dbReference>
<dbReference type="Gene3D" id="3.80.10.10">
    <property type="entry name" value="Ribonuclease Inhibitor"/>
    <property type="match status" value="1"/>
</dbReference>
<dbReference type="Proteomes" id="UP000288805">
    <property type="component" value="Unassembled WGS sequence"/>
</dbReference>
<dbReference type="GO" id="GO:0016301">
    <property type="term" value="F:kinase activity"/>
    <property type="evidence" value="ECO:0007669"/>
    <property type="project" value="UniProtKB-KW"/>
</dbReference>
<proteinExistence type="predicted"/>
<comment type="caution">
    <text evidence="1">The sequence shown here is derived from an EMBL/GenBank/DDBJ whole genome shotgun (WGS) entry which is preliminary data.</text>
</comment>
<sequence>MELTDWTYTNGSGQIDELVFNGKFQKKSHLTYLNIAQNSFKGELPASFGGLTHLIYLLAANAGLSGRILGELSNCKKLRILNLSFNSLTGPLPDGLRGLESRCLESQRSVIVWKQSLWRIAWLFGATSAGYSGTLKKLFSAKIPDQLWESKTLMGISFSNNLLTGQLPAALAKVLTL</sequence>
<organism evidence="1 2">
    <name type="scientific">Vitis vinifera</name>
    <name type="common">Grape</name>
    <dbReference type="NCBI Taxonomy" id="29760"/>
    <lineage>
        <taxon>Eukaryota</taxon>
        <taxon>Viridiplantae</taxon>
        <taxon>Streptophyta</taxon>
        <taxon>Embryophyta</taxon>
        <taxon>Tracheophyta</taxon>
        <taxon>Spermatophyta</taxon>
        <taxon>Magnoliopsida</taxon>
        <taxon>eudicotyledons</taxon>
        <taxon>Gunneridae</taxon>
        <taxon>Pentapetalae</taxon>
        <taxon>rosids</taxon>
        <taxon>Vitales</taxon>
        <taxon>Vitaceae</taxon>
        <taxon>Viteae</taxon>
        <taxon>Vitis</taxon>
    </lineage>
</organism>
<keyword evidence="1" id="KW-0808">Transferase</keyword>
<dbReference type="EMBL" id="QGNW01000138">
    <property type="protein sequence ID" value="RVW92401.1"/>
    <property type="molecule type" value="Genomic_DNA"/>
</dbReference>
<dbReference type="PANTHER" id="PTHR48064">
    <property type="entry name" value="OS01G0750400 PROTEIN"/>
    <property type="match status" value="1"/>
</dbReference>
<name>A0A438I6Q9_VITVI</name>
<keyword evidence="1" id="KW-0418">Kinase</keyword>
<dbReference type="OrthoDB" id="2105857at2759"/>